<dbReference type="InterPro" id="IPR022154">
    <property type="entry name" value="TRAK1/2_C"/>
</dbReference>
<dbReference type="GO" id="GO:0006605">
    <property type="term" value="P:protein targeting"/>
    <property type="evidence" value="ECO:0007669"/>
    <property type="project" value="TreeGrafter"/>
</dbReference>
<name>A0A8T2P3B3_9TELE</name>
<feature type="region of interest" description="Disordered" evidence="6">
    <location>
        <begin position="505"/>
        <end position="525"/>
    </location>
</feature>
<dbReference type="GO" id="GO:0098957">
    <property type="term" value="P:anterograde axonal transport of mitochondrion"/>
    <property type="evidence" value="ECO:0007669"/>
    <property type="project" value="TreeGrafter"/>
</dbReference>
<dbReference type="GO" id="GO:0022008">
    <property type="term" value="P:neurogenesis"/>
    <property type="evidence" value="ECO:0007669"/>
    <property type="project" value="TreeGrafter"/>
</dbReference>
<feature type="region of interest" description="Disordered" evidence="6">
    <location>
        <begin position="376"/>
        <end position="428"/>
    </location>
</feature>
<gene>
    <name evidence="9" type="ORF">JZ751_008051</name>
</gene>
<dbReference type="GO" id="GO:0005739">
    <property type="term" value="C:mitochondrion"/>
    <property type="evidence" value="ECO:0007669"/>
    <property type="project" value="UniProtKB-SubCell"/>
</dbReference>
<dbReference type="GO" id="GO:0048311">
    <property type="term" value="P:mitochondrion distribution"/>
    <property type="evidence" value="ECO:0007669"/>
    <property type="project" value="TreeGrafter"/>
</dbReference>
<organism evidence="9 10">
    <name type="scientific">Albula glossodonta</name>
    <name type="common">roundjaw bonefish</name>
    <dbReference type="NCBI Taxonomy" id="121402"/>
    <lineage>
        <taxon>Eukaryota</taxon>
        <taxon>Metazoa</taxon>
        <taxon>Chordata</taxon>
        <taxon>Craniata</taxon>
        <taxon>Vertebrata</taxon>
        <taxon>Euteleostomi</taxon>
        <taxon>Actinopterygii</taxon>
        <taxon>Neopterygii</taxon>
        <taxon>Teleostei</taxon>
        <taxon>Albuliformes</taxon>
        <taxon>Albulidae</taxon>
        <taxon>Albula</taxon>
    </lineage>
</organism>
<dbReference type="GO" id="GO:0048011">
    <property type="term" value="P:neurotrophin TRK receptor signaling pathway"/>
    <property type="evidence" value="ECO:0007669"/>
    <property type="project" value="TreeGrafter"/>
</dbReference>
<dbReference type="GO" id="GO:0017022">
    <property type="term" value="F:myosin binding"/>
    <property type="evidence" value="ECO:0007669"/>
    <property type="project" value="TreeGrafter"/>
</dbReference>
<dbReference type="GO" id="GO:0005102">
    <property type="term" value="F:signaling receptor binding"/>
    <property type="evidence" value="ECO:0007669"/>
    <property type="project" value="TreeGrafter"/>
</dbReference>
<dbReference type="Pfam" id="PF04849">
    <property type="entry name" value="HAP1_N"/>
    <property type="match status" value="1"/>
</dbReference>
<keyword evidence="10" id="KW-1185">Reference proteome</keyword>
<evidence type="ECO:0000256" key="4">
    <source>
        <dbReference type="ARBA" id="ARBA00023128"/>
    </source>
</evidence>
<keyword evidence="4" id="KW-0496">Mitochondrion</keyword>
<keyword evidence="3 5" id="KW-0175">Coiled coil</keyword>
<dbReference type="OrthoDB" id="10067624at2759"/>
<dbReference type="GO" id="GO:0030425">
    <property type="term" value="C:dendrite"/>
    <property type="evidence" value="ECO:0007669"/>
    <property type="project" value="TreeGrafter"/>
</dbReference>
<feature type="compositionally biased region" description="Low complexity" evidence="6">
    <location>
        <begin position="379"/>
        <end position="405"/>
    </location>
</feature>
<feature type="coiled-coil region" evidence="5">
    <location>
        <begin position="172"/>
        <end position="206"/>
    </location>
</feature>
<feature type="region of interest" description="Disordered" evidence="6">
    <location>
        <begin position="1"/>
        <end position="34"/>
    </location>
</feature>
<evidence type="ECO:0000256" key="1">
    <source>
        <dbReference type="ARBA" id="ARBA00004173"/>
    </source>
</evidence>
<feature type="region of interest" description="Disordered" evidence="6">
    <location>
        <begin position="580"/>
        <end position="616"/>
    </location>
</feature>
<evidence type="ECO:0000256" key="5">
    <source>
        <dbReference type="SAM" id="Coils"/>
    </source>
</evidence>
<evidence type="ECO:0000259" key="7">
    <source>
        <dbReference type="SMART" id="SM01423"/>
    </source>
</evidence>
<evidence type="ECO:0000313" key="9">
    <source>
        <dbReference type="EMBL" id="KAG9346226.1"/>
    </source>
</evidence>
<dbReference type="Pfam" id="PF12448">
    <property type="entry name" value="Milton"/>
    <property type="match status" value="1"/>
</dbReference>
<feature type="region of interest" description="Disordered" evidence="6">
    <location>
        <begin position="689"/>
        <end position="742"/>
    </location>
</feature>
<dbReference type="GO" id="GO:0047496">
    <property type="term" value="P:vesicle transport along microtubule"/>
    <property type="evidence" value="ECO:0007669"/>
    <property type="project" value="TreeGrafter"/>
</dbReference>
<comment type="caution">
    <text evidence="9">The sequence shown here is derived from an EMBL/GenBank/DDBJ whole genome shotgun (WGS) entry which is preliminary data.</text>
</comment>
<comment type="subcellular location">
    <subcellularLocation>
        <location evidence="1">Mitochondrion</location>
    </subcellularLocation>
</comment>
<sequence>MEVWSSSVSNDSEPESNGSLGEEEEEEESGADRLCRELVEGKGTQGEGGARTGCRGTGLLCSERVGQVTKTYHDIEAVTHLLEEKERDLELAARIGQSLLKQNRALTEHNEFLDEQLQIAKEEIAQLRHELTMRDDLLHLYTSTEETEPASETSSPMRWNDSSSSLSNYVHYDFLQQKLKGLEEENRKLRSEATELSSETTNYEEQEQQLMMDCVEELSSANKRVVSLSDELARKVEDTLRQQEEISNLLAQIVDLQQRSKALATENEEVTQHLSASREAQSQLRLELKDLQDKYSECEDMLREAQEEVKNLRNKNLPNSTVNRYSTLAAVIPMDSLAAEIEGTMRKGLDSPAPAEYRNHPWRVFETVKAVNQAARLRSSCQSPQVPGSSPSSARSSHTSTPRTSYYGSDSASVTHEDKASAGGGVIPDEQSELEEKRLGQPGTPGGQDLEAALRRLSARQENHESERPFFEVERERKLQALAAQAEGEGSSGFLTPNDSILSTGTNYSGSSHNSSGSGLSSGSRSYLPDRLQIVKPLEGSVTLLHWQQLAQPNLGGILHPRPGVLTKDFRELEVDLQHSLGPAKTYPRPPPRTPSQPVGSCTPPSPTVSEGLGTSVFSSPDVGLAGQVRLPGVQHGLRPRVVSTCGSSEHLKPSPLFHLPTESSSDLRNRFRSSTSCFGLLRSLQEQGISASSRPTPPAAPRWNILPLRTQPTSHPGCSIPHTAEGGQPPGRSSNSSSSGKGNIFSFNLVGKLQSLGLDKVVARGVITPKTERKEQ</sequence>
<proteinExistence type="inferred from homology"/>
<evidence type="ECO:0000259" key="8">
    <source>
        <dbReference type="SMART" id="SM01424"/>
    </source>
</evidence>
<protein>
    <submittedName>
        <fullName evidence="9">Uncharacterized protein</fullName>
    </submittedName>
</protein>
<comment type="similarity">
    <text evidence="2">Belongs to the milton family.</text>
</comment>
<dbReference type="GO" id="GO:0031410">
    <property type="term" value="C:cytoplasmic vesicle"/>
    <property type="evidence" value="ECO:0007669"/>
    <property type="project" value="TreeGrafter"/>
</dbReference>
<dbReference type="InterPro" id="IPR051946">
    <property type="entry name" value="Intracell_Traff-Reg"/>
</dbReference>
<feature type="domain" description="Trafficking kinesin-binding protein C-terminal" evidence="7">
    <location>
        <begin position="376"/>
        <end position="541"/>
    </location>
</feature>
<dbReference type="PANTHER" id="PTHR15751:SF14">
    <property type="entry name" value="HUNTINGTIN-ASSOCIATED PROTEIN 1"/>
    <property type="match status" value="1"/>
</dbReference>
<evidence type="ECO:0000313" key="10">
    <source>
        <dbReference type="Proteomes" id="UP000824540"/>
    </source>
</evidence>
<reference evidence="9" key="1">
    <citation type="thesis" date="2021" institute="BYU ScholarsArchive" country="Provo, UT, USA">
        <title>Applications of and Algorithms for Genome Assembly and Genomic Analyses with an Emphasis on Marine Teleosts.</title>
        <authorList>
            <person name="Pickett B.D."/>
        </authorList>
    </citation>
    <scope>NUCLEOTIDE SEQUENCE</scope>
    <source>
        <strain evidence="9">HI-2016</strain>
    </source>
</reference>
<accession>A0A8T2P3B3</accession>
<feature type="coiled-coil region" evidence="5">
    <location>
        <begin position="239"/>
        <end position="315"/>
    </location>
</feature>
<dbReference type="Proteomes" id="UP000824540">
    <property type="component" value="Unassembled WGS sequence"/>
</dbReference>
<dbReference type="InterPro" id="IPR006933">
    <property type="entry name" value="HAP1_N"/>
</dbReference>
<dbReference type="GO" id="GO:1904115">
    <property type="term" value="C:axon cytoplasm"/>
    <property type="evidence" value="ECO:0007669"/>
    <property type="project" value="GOC"/>
</dbReference>
<evidence type="ECO:0000256" key="3">
    <source>
        <dbReference type="ARBA" id="ARBA00023054"/>
    </source>
</evidence>
<feature type="compositionally biased region" description="Low complexity" evidence="6">
    <location>
        <begin position="1"/>
        <end position="20"/>
    </location>
</feature>
<feature type="domain" description="HAP1 N-terminal" evidence="8">
    <location>
        <begin position="10"/>
        <end position="315"/>
    </location>
</feature>
<dbReference type="SMART" id="SM01424">
    <property type="entry name" value="HAP1_N"/>
    <property type="match status" value="1"/>
</dbReference>
<evidence type="ECO:0000256" key="6">
    <source>
        <dbReference type="SAM" id="MobiDB-lite"/>
    </source>
</evidence>
<dbReference type="EMBL" id="JAFBMS010000016">
    <property type="protein sequence ID" value="KAG9346226.1"/>
    <property type="molecule type" value="Genomic_DNA"/>
</dbReference>
<dbReference type="AlphaFoldDB" id="A0A8T2P3B3"/>
<dbReference type="SMART" id="SM01423">
    <property type="entry name" value="Milton"/>
    <property type="match status" value="1"/>
</dbReference>
<evidence type="ECO:0000256" key="2">
    <source>
        <dbReference type="ARBA" id="ARBA00007007"/>
    </source>
</evidence>
<feature type="coiled-coil region" evidence="5">
    <location>
        <begin position="103"/>
        <end position="130"/>
    </location>
</feature>
<dbReference type="PANTHER" id="PTHR15751">
    <property type="entry name" value="TRAFFICKING KINESIN-BINDING PROTEIN"/>
    <property type="match status" value="1"/>
</dbReference>